<organism evidence="1 2">
    <name type="scientific">Aquarana catesbeiana</name>
    <name type="common">American bullfrog</name>
    <name type="synonym">Rana catesbeiana</name>
    <dbReference type="NCBI Taxonomy" id="8400"/>
    <lineage>
        <taxon>Eukaryota</taxon>
        <taxon>Metazoa</taxon>
        <taxon>Chordata</taxon>
        <taxon>Craniata</taxon>
        <taxon>Vertebrata</taxon>
        <taxon>Euteleostomi</taxon>
        <taxon>Amphibia</taxon>
        <taxon>Batrachia</taxon>
        <taxon>Anura</taxon>
        <taxon>Neobatrachia</taxon>
        <taxon>Ranoidea</taxon>
        <taxon>Ranidae</taxon>
        <taxon>Aquarana</taxon>
    </lineage>
</organism>
<dbReference type="Proteomes" id="UP000228934">
    <property type="component" value="Unassembled WGS sequence"/>
</dbReference>
<reference evidence="2" key="1">
    <citation type="journal article" date="2017" name="Nat. Commun.">
        <title>The North American bullfrog draft genome provides insight into hormonal regulation of long noncoding RNA.</title>
        <authorList>
            <person name="Hammond S.A."/>
            <person name="Warren R.L."/>
            <person name="Vandervalk B.P."/>
            <person name="Kucuk E."/>
            <person name="Khan H."/>
            <person name="Gibb E.A."/>
            <person name="Pandoh P."/>
            <person name="Kirk H."/>
            <person name="Zhao Y."/>
            <person name="Jones M."/>
            <person name="Mungall A.J."/>
            <person name="Coope R."/>
            <person name="Pleasance S."/>
            <person name="Moore R.A."/>
            <person name="Holt R.A."/>
            <person name="Round J.M."/>
            <person name="Ohora S."/>
            <person name="Walle B.V."/>
            <person name="Veldhoen N."/>
            <person name="Helbing C.C."/>
            <person name="Birol I."/>
        </authorList>
    </citation>
    <scope>NUCLEOTIDE SEQUENCE [LARGE SCALE GENOMIC DNA]</scope>
</reference>
<proteinExistence type="predicted"/>
<sequence>MLIVFCLTPSIFQSPTKQILSRFLGNPLKFAQPMACVGKIHFFYPKGFELVSLDKAACF</sequence>
<dbReference type="EMBL" id="KV923185">
    <property type="protein sequence ID" value="PIN88669.1"/>
    <property type="molecule type" value="Genomic_DNA"/>
</dbReference>
<keyword evidence="2" id="KW-1185">Reference proteome</keyword>
<dbReference type="AlphaFoldDB" id="A0A2G9NC68"/>
<gene>
    <name evidence="1" type="ORF">AB205_0087930</name>
</gene>
<protein>
    <submittedName>
        <fullName evidence="1">Uncharacterized protein</fullName>
    </submittedName>
</protein>
<evidence type="ECO:0000313" key="1">
    <source>
        <dbReference type="EMBL" id="PIN88669.1"/>
    </source>
</evidence>
<name>A0A2G9NC68_AQUCT</name>
<evidence type="ECO:0000313" key="2">
    <source>
        <dbReference type="Proteomes" id="UP000228934"/>
    </source>
</evidence>
<accession>A0A2G9NC68</accession>